<dbReference type="EMBL" id="LN829119">
    <property type="protein sequence ID" value="CPR16488.1"/>
    <property type="molecule type" value="Genomic_DNA"/>
</dbReference>
<keyword evidence="2" id="KW-0808">Transferase</keyword>
<dbReference type="Proteomes" id="UP000033187">
    <property type="component" value="Chromosome 1"/>
</dbReference>
<dbReference type="InterPro" id="IPR000182">
    <property type="entry name" value="GNAT_dom"/>
</dbReference>
<evidence type="ECO:0000259" key="1">
    <source>
        <dbReference type="PROSITE" id="PS51186"/>
    </source>
</evidence>
<sequence length="168" mass="18484">MDVSTWRPMTLGDLEGVLTLADVAFPDHFEEPARFEERLRLSSTTCFTLIAPHGDIEGYLIAYPWTYGSAPPLNGPIGAIPENADVLYIHDLALLPVARGKGYTRAILDHLVEAVPLAGWQAVALVAVNQSVPFWERNGFEVLAIPSMSTKLASYGDDARYMVRGLKR</sequence>
<evidence type="ECO:0000313" key="3">
    <source>
        <dbReference type="Proteomes" id="UP000033187"/>
    </source>
</evidence>
<gene>
    <name evidence="2" type="ORF">YBN1229_v1_0831</name>
</gene>
<dbReference type="RefSeq" id="WP_197540877.1">
    <property type="nucleotide sequence ID" value="NZ_LN829118.1"/>
</dbReference>
<dbReference type="GO" id="GO:0016747">
    <property type="term" value="F:acyltransferase activity, transferring groups other than amino-acyl groups"/>
    <property type="evidence" value="ECO:0007669"/>
    <property type="project" value="InterPro"/>
</dbReference>
<keyword evidence="3" id="KW-1185">Reference proteome</keyword>
<protein>
    <submittedName>
        <fullName evidence="2">Acetyltransferase GNAT family protein</fullName>
    </submittedName>
</protein>
<evidence type="ECO:0000313" key="2">
    <source>
        <dbReference type="EMBL" id="CPR16488.1"/>
    </source>
</evidence>
<dbReference type="PROSITE" id="PS51186">
    <property type="entry name" value="GNAT"/>
    <property type="match status" value="1"/>
</dbReference>
<dbReference type="Pfam" id="PF00583">
    <property type="entry name" value="Acetyltransf_1"/>
    <property type="match status" value="1"/>
</dbReference>
<dbReference type="KEGG" id="fil:BN1229_v1_0826"/>
<dbReference type="KEGG" id="fiy:BN1229_v1_0831"/>
<organism evidence="2 3">
    <name type="scientific">Candidatus Filomicrobium marinum</name>
    <dbReference type="NCBI Taxonomy" id="1608628"/>
    <lineage>
        <taxon>Bacteria</taxon>
        <taxon>Pseudomonadati</taxon>
        <taxon>Pseudomonadota</taxon>
        <taxon>Alphaproteobacteria</taxon>
        <taxon>Hyphomicrobiales</taxon>
        <taxon>Hyphomicrobiaceae</taxon>
        <taxon>Filomicrobium</taxon>
    </lineage>
</organism>
<dbReference type="InterPro" id="IPR016181">
    <property type="entry name" value="Acyl_CoA_acyltransferase"/>
</dbReference>
<reference evidence="3" key="1">
    <citation type="submission" date="2015-02" db="EMBL/GenBank/DDBJ databases">
        <authorList>
            <person name="Chooi Y.-H."/>
        </authorList>
    </citation>
    <scope>NUCLEOTIDE SEQUENCE [LARGE SCALE GENOMIC DNA]</scope>
    <source>
        <strain evidence="3">strain Y</strain>
    </source>
</reference>
<accession>A0A0D6JCI0</accession>
<dbReference type="SUPFAM" id="SSF55729">
    <property type="entry name" value="Acyl-CoA N-acyltransferases (Nat)"/>
    <property type="match status" value="1"/>
</dbReference>
<dbReference type="AlphaFoldDB" id="A0A0D6JCI0"/>
<dbReference type="Gene3D" id="3.40.630.30">
    <property type="match status" value="1"/>
</dbReference>
<feature type="domain" description="N-acetyltransferase" evidence="1">
    <location>
        <begin position="4"/>
        <end position="167"/>
    </location>
</feature>
<dbReference type="CDD" id="cd04301">
    <property type="entry name" value="NAT_SF"/>
    <property type="match status" value="1"/>
</dbReference>
<name>A0A0D6JCI0_9HYPH</name>
<proteinExistence type="predicted"/>